<accession>A0ABP6UXC1</accession>
<evidence type="ECO:0000256" key="6">
    <source>
        <dbReference type="SAM" id="Phobius"/>
    </source>
</evidence>
<feature type="transmembrane region" description="Helical" evidence="6">
    <location>
        <begin position="82"/>
        <end position="101"/>
    </location>
</feature>
<gene>
    <name evidence="7" type="ORF">GCM10022393_43630</name>
</gene>
<proteinExistence type="predicted"/>
<keyword evidence="4 6" id="KW-1133">Transmembrane helix</keyword>
<dbReference type="Pfam" id="PF17537">
    <property type="entry name" value="DUF5455"/>
    <property type="match status" value="1"/>
</dbReference>
<sequence length="111" mass="11978">MAAVSSAIGSFTSFLGGMFNGLSEFRALIFNKGIAHRVASLTILIAAIAAAYGTIRLAGAALTWVMPYPIQVAASWVVPENWASILSFYAVCYGAIALYKWQRNYIGMSNY</sequence>
<evidence type="ECO:0000256" key="3">
    <source>
        <dbReference type="ARBA" id="ARBA00022870"/>
    </source>
</evidence>
<keyword evidence="8" id="KW-1185">Reference proteome</keyword>
<evidence type="ECO:0000256" key="1">
    <source>
        <dbReference type="ARBA" id="ARBA00004551"/>
    </source>
</evidence>
<protein>
    <submittedName>
        <fullName evidence="7">Uncharacterized protein</fullName>
    </submittedName>
</protein>
<evidence type="ECO:0000313" key="8">
    <source>
        <dbReference type="Proteomes" id="UP001500459"/>
    </source>
</evidence>
<evidence type="ECO:0000256" key="5">
    <source>
        <dbReference type="ARBA" id="ARBA00023136"/>
    </source>
</evidence>
<evidence type="ECO:0000313" key="7">
    <source>
        <dbReference type="EMBL" id="GAA3524622.1"/>
    </source>
</evidence>
<dbReference type="InterPro" id="IPR035210">
    <property type="entry name" value="DUF5455"/>
</dbReference>
<evidence type="ECO:0000256" key="2">
    <source>
        <dbReference type="ARBA" id="ARBA00022692"/>
    </source>
</evidence>
<dbReference type="EMBL" id="BAABCW010000070">
    <property type="protein sequence ID" value="GAA3524622.1"/>
    <property type="molecule type" value="Genomic_DNA"/>
</dbReference>
<feature type="transmembrane region" description="Helical" evidence="6">
    <location>
        <begin position="41"/>
        <end position="62"/>
    </location>
</feature>
<keyword evidence="5 6" id="KW-0472">Membrane</keyword>
<feature type="transmembrane region" description="Helical" evidence="6">
    <location>
        <begin position="6"/>
        <end position="29"/>
    </location>
</feature>
<comment type="caution">
    <text evidence="7">The sequence shown here is derived from an EMBL/GenBank/DDBJ whole genome shotgun (WGS) entry which is preliminary data.</text>
</comment>
<keyword evidence="3" id="KW-1043">Host membrane</keyword>
<dbReference type="Proteomes" id="UP001500459">
    <property type="component" value="Unassembled WGS sequence"/>
</dbReference>
<name>A0ABP6UXC1_9FLAO</name>
<keyword evidence="2 6" id="KW-0812">Transmembrane</keyword>
<dbReference type="RefSeq" id="WP_344931104.1">
    <property type="nucleotide sequence ID" value="NZ_BAABCW010000070.1"/>
</dbReference>
<evidence type="ECO:0000256" key="4">
    <source>
        <dbReference type="ARBA" id="ARBA00022989"/>
    </source>
</evidence>
<comment type="subcellular location">
    <subcellularLocation>
        <location evidence="1">Host membrane</location>
    </subcellularLocation>
</comment>
<reference evidence="8" key="1">
    <citation type="journal article" date="2019" name="Int. J. Syst. Evol. Microbiol.">
        <title>The Global Catalogue of Microorganisms (GCM) 10K type strain sequencing project: providing services to taxonomists for standard genome sequencing and annotation.</title>
        <authorList>
            <consortium name="The Broad Institute Genomics Platform"/>
            <consortium name="The Broad Institute Genome Sequencing Center for Infectious Disease"/>
            <person name="Wu L."/>
            <person name="Ma J."/>
        </authorList>
    </citation>
    <scope>NUCLEOTIDE SEQUENCE [LARGE SCALE GENOMIC DNA]</scope>
    <source>
        <strain evidence="8">JCM 17106</strain>
    </source>
</reference>
<organism evidence="7 8">
    <name type="scientific">Aquimarina addita</name>
    <dbReference type="NCBI Taxonomy" id="870485"/>
    <lineage>
        <taxon>Bacteria</taxon>
        <taxon>Pseudomonadati</taxon>
        <taxon>Bacteroidota</taxon>
        <taxon>Flavobacteriia</taxon>
        <taxon>Flavobacteriales</taxon>
        <taxon>Flavobacteriaceae</taxon>
        <taxon>Aquimarina</taxon>
    </lineage>
</organism>